<reference evidence="1 2" key="1">
    <citation type="journal article" date="2016" name="J. Zhejiang Univ. Sci. B">
        <title>Antibiotic resistance mechanisms of Myroides sp.</title>
        <authorList>
            <person name="Hu S."/>
            <person name="Yuan S."/>
            <person name="Qu H."/>
            <person name="Jiang T."/>
            <person name="Zhou Y."/>
            <person name="Wang M."/>
            <person name="Ming D."/>
        </authorList>
    </citation>
    <scope>NUCLEOTIDE SEQUENCE [LARGE SCALE GENOMIC DNA]</scope>
    <source>
        <strain evidence="1 2">PR63039</strain>
    </source>
</reference>
<dbReference type="EMBL" id="CP013690">
    <property type="protein sequence ID" value="ALU27585.1"/>
    <property type="molecule type" value="Genomic_DNA"/>
</dbReference>
<organism evidence="1 2">
    <name type="scientific">Myroides odoratimimus</name>
    <dbReference type="NCBI Taxonomy" id="76832"/>
    <lineage>
        <taxon>Bacteria</taxon>
        <taxon>Pseudomonadati</taxon>
        <taxon>Bacteroidota</taxon>
        <taxon>Flavobacteriia</taxon>
        <taxon>Flavobacteriales</taxon>
        <taxon>Flavobacteriaceae</taxon>
        <taxon>Myroides</taxon>
    </lineage>
</organism>
<dbReference type="RefSeq" id="WP_006258527.1">
    <property type="nucleotide sequence ID" value="NZ_BCMQ01000011.1"/>
</dbReference>
<sequence length="558" mass="65383">MTIGQILKLVEKSTLRKTERLSLREVEEESKGHWVAYVDDEESSYDVQIVIDGRTVVSRSCECEIDNIVMCSHQTKLLMAINDALKGKKIATKPVVKKALSKKKISESVALLQDVNQEEVYTWLTELFKKNKEVEQEFILTFKKQDSAEYSVDIVDKILKDIYTSVFGKRKNADAKDIKRLVDLVSLALEPVDKYIVVNITKPIALELYLKIMSSLFTLKYSVNYTSKRVDTYMNKFVERYVLALLNVKDQDVVKNTIVNLLKQLYEPKNSLHYSLVSALVIELYESKDERYTSLFGDEVVKIMKHYQDNNYVVEIEMYLFFLIIAVEQQVLKDCYKLFKPVRFQNEYNLLLLKGLMDIDLKLVEEYCLKIIESNIQTEYNEPYLEILEEIYENNGDKRGLANIKKQLFFETYDLEDYSYVIKYLDDTEEVKRFRAKVLSSLINNFHHAKSASMLYFAILETEHNYKKMLEVLSRDVPQDVMWAYGEQMCKFNAASYLDKVMSIGQTPVYPRYTDERLAKFIVEKFSAKDIVQKLMKYRYTDGSLNKKIKTLVEKKQK</sequence>
<evidence type="ECO:0000313" key="2">
    <source>
        <dbReference type="Proteomes" id="UP000069030"/>
    </source>
</evidence>
<dbReference type="AlphaFoldDB" id="A0A0S7EDY7"/>
<evidence type="ECO:0000313" key="1">
    <source>
        <dbReference type="EMBL" id="ALU27585.1"/>
    </source>
</evidence>
<name>A0A0S7EDY7_9FLAO</name>
<gene>
    <name evidence="1" type="ORF">AS202_16170</name>
</gene>
<accession>A0A0S7EDY7</accession>
<proteinExistence type="predicted"/>
<dbReference type="eggNOG" id="ENOG5034BQ5">
    <property type="taxonomic scope" value="Bacteria"/>
</dbReference>
<dbReference type="KEGG" id="mod:AS202_16170"/>
<dbReference type="Proteomes" id="UP000069030">
    <property type="component" value="Chromosome"/>
</dbReference>
<protein>
    <submittedName>
        <fullName evidence="1">Uncharacterized protein</fullName>
    </submittedName>
</protein>